<evidence type="ECO:0000313" key="2">
    <source>
        <dbReference type="EMBL" id="MBP3944397.1"/>
    </source>
</evidence>
<reference evidence="2" key="1">
    <citation type="submission" date="2021-03" db="EMBL/GenBank/DDBJ databases">
        <authorList>
            <person name="Lu T."/>
            <person name="Wang Q."/>
            <person name="Han X."/>
        </authorList>
    </citation>
    <scope>NUCLEOTIDE SEQUENCE</scope>
    <source>
        <strain evidence="2">WQ 2009</strain>
    </source>
</reference>
<sequence length="501" mass="55244">MKLDFNKIIGLVAVSLGLSEFKAKSVTEEQEQKLTDQYGVDFTAKFKKAIAAEDPKSAEAALEESLRLHFADEASATSASVAEQLTAALAENKKKDQLIATLMASPEDLPAPEHVGASNGSAQAFKINKNAGHYSAVLNGLNNHNLSAADGQTIDVVDASSEFKSFLSSNGTNLGIIRQIFNGFTSAKYFRTIRTGEVHRATSAHINSVVQKFSKKWTPKGIAKFTPIAIHNRHHKINVPIIPADVLDTYLSFLYDESKRPDEMPITKYIWEQLVYPKILDDIEFRMIFKGKYVESTDPNSATDPEESMDGIETILVKEKASNSSSINFFTESINWDTATDAQVVKFVNDFSDFVDDKLKIKQIFASAKVKRRYQRAYDSLYKGKSGITGEINKDAIVDYGEKTIVALDGMDGSPILYATTPENKVVLMNKNTAPYVINDVQRHDYEVRLYGEFWLGAGFEIGELVFAYVPANYDPQAALNPSDEYNDGTSPGGSSDDGGL</sequence>
<comment type="caution">
    <text evidence="2">The sequence shown here is derived from an EMBL/GenBank/DDBJ whole genome shotgun (WGS) entry which is preliminary data.</text>
</comment>
<keyword evidence="3" id="KW-1185">Reference proteome</keyword>
<evidence type="ECO:0000313" key="3">
    <source>
        <dbReference type="Proteomes" id="UP000679691"/>
    </source>
</evidence>
<dbReference type="AlphaFoldDB" id="A0A8T4HGF1"/>
<gene>
    <name evidence="2" type="ORF">J5U18_12685</name>
</gene>
<proteinExistence type="predicted"/>
<name>A0A8T4HGF1_9SPHI</name>
<dbReference type="Proteomes" id="UP000679691">
    <property type="component" value="Unassembled WGS sequence"/>
</dbReference>
<feature type="region of interest" description="Disordered" evidence="1">
    <location>
        <begin position="480"/>
        <end position="501"/>
    </location>
</feature>
<accession>A0A8T4HGF1</accession>
<organism evidence="2 3">
    <name type="scientific">Rhinopithecimicrobium faecis</name>
    <dbReference type="NCBI Taxonomy" id="2820698"/>
    <lineage>
        <taxon>Bacteria</taxon>
        <taxon>Pseudomonadati</taxon>
        <taxon>Bacteroidota</taxon>
        <taxon>Sphingobacteriia</taxon>
        <taxon>Sphingobacteriales</taxon>
        <taxon>Sphingobacteriaceae</taxon>
        <taxon>Rhinopithecimicrobium</taxon>
    </lineage>
</organism>
<dbReference type="RefSeq" id="WP_353547909.1">
    <property type="nucleotide sequence ID" value="NZ_JAGKSB010000017.1"/>
</dbReference>
<protein>
    <submittedName>
        <fullName evidence="2">Uncharacterized protein</fullName>
    </submittedName>
</protein>
<dbReference type="EMBL" id="JAGKSB010000017">
    <property type="protein sequence ID" value="MBP3944397.1"/>
    <property type="molecule type" value="Genomic_DNA"/>
</dbReference>
<evidence type="ECO:0000256" key="1">
    <source>
        <dbReference type="SAM" id="MobiDB-lite"/>
    </source>
</evidence>